<dbReference type="GO" id="GO:0000166">
    <property type="term" value="F:nucleotide binding"/>
    <property type="evidence" value="ECO:0007669"/>
    <property type="project" value="UniProtKB-KW"/>
</dbReference>
<dbReference type="PANTHER" id="PTHR11575">
    <property type="entry name" value="5'-NUCLEOTIDASE-RELATED"/>
    <property type="match status" value="1"/>
</dbReference>
<dbReference type="Gene3D" id="3.60.21.10">
    <property type="match status" value="1"/>
</dbReference>
<dbReference type="Pfam" id="PF02872">
    <property type="entry name" value="5_nucleotid_C"/>
    <property type="match status" value="1"/>
</dbReference>
<evidence type="ECO:0000256" key="4">
    <source>
        <dbReference type="SAM" id="MobiDB-lite"/>
    </source>
</evidence>
<proteinExistence type="inferred from homology"/>
<dbReference type="GO" id="GO:0016787">
    <property type="term" value="F:hydrolase activity"/>
    <property type="evidence" value="ECO:0007669"/>
    <property type="project" value="UniProtKB-KW"/>
</dbReference>
<feature type="domain" description="Calcineurin-like phosphoesterase" evidence="5">
    <location>
        <begin position="6"/>
        <end position="159"/>
    </location>
</feature>
<evidence type="ECO:0000313" key="8">
    <source>
        <dbReference type="Proteomes" id="UP000663846"/>
    </source>
</evidence>
<feature type="domain" description="5'-Nucleotidase C-terminal" evidence="6">
    <location>
        <begin position="250"/>
        <end position="410"/>
    </location>
</feature>
<reference evidence="7" key="1">
    <citation type="submission" date="2021-01" db="EMBL/GenBank/DDBJ databases">
        <authorList>
            <person name="Kaushik A."/>
        </authorList>
    </citation>
    <scope>NUCLEOTIDE SEQUENCE</scope>
    <source>
        <strain evidence="7">AG1-1C</strain>
    </source>
</reference>
<dbReference type="InterPro" id="IPR029052">
    <property type="entry name" value="Metallo-depent_PP-like"/>
</dbReference>
<dbReference type="Proteomes" id="UP000663846">
    <property type="component" value="Unassembled WGS sequence"/>
</dbReference>
<dbReference type="SUPFAM" id="SSF56300">
    <property type="entry name" value="Metallo-dependent phosphatases"/>
    <property type="match status" value="1"/>
</dbReference>
<gene>
    <name evidence="7" type="ORF">RDB_LOCUS170582</name>
</gene>
<name>A0A8H3GQZ8_9AGAM</name>
<organism evidence="7 8">
    <name type="scientific">Rhizoctonia solani</name>
    <dbReference type="NCBI Taxonomy" id="456999"/>
    <lineage>
        <taxon>Eukaryota</taxon>
        <taxon>Fungi</taxon>
        <taxon>Dikarya</taxon>
        <taxon>Basidiomycota</taxon>
        <taxon>Agaricomycotina</taxon>
        <taxon>Agaricomycetes</taxon>
        <taxon>Cantharellales</taxon>
        <taxon>Ceratobasidiaceae</taxon>
        <taxon>Rhizoctonia</taxon>
    </lineage>
</organism>
<comment type="similarity">
    <text evidence="1 3">Belongs to the 5'-nucleotidase family.</text>
</comment>
<dbReference type="Pfam" id="PF00149">
    <property type="entry name" value="Metallophos"/>
    <property type="match status" value="1"/>
</dbReference>
<dbReference type="EMBL" id="CAJMWS010000901">
    <property type="protein sequence ID" value="CAE6468183.1"/>
    <property type="molecule type" value="Genomic_DNA"/>
</dbReference>
<dbReference type="PANTHER" id="PTHR11575:SF48">
    <property type="entry name" value="5'-NUCLEOTIDASE"/>
    <property type="match status" value="1"/>
</dbReference>
<feature type="region of interest" description="Disordered" evidence="4">
    <location>
        <begin position="363"/>
        <end position="389"/>
    </location>
</feature>
<dbReference type="Gene3D" id="3.90.780.10">
    <property type="entry name" value="5'-Nucleotidase, C-terminal domain"/>
    <property type="match status" value="1"/>
</dbReference>
<dbReference type="AlphaFoldDB" id="A0A8H3GQZ8"/>
<evidence type="ECO:0000256" key="1">
    <source>
        <dbReference type="ARBA" id="ARBA00006654"/>
    </source>
</evidence>
<comment type="caution">
    <text evidence="7">The sequence shown here is derived from an EMBL/GenBank/DDBJ whole genome shotgun (WGS) entry which is preliminary data.</text>
</comment>
<feature type="compositionally biased region" description="Basic and acidic residues" evidence="4">
    <location>
        <begin position="373"/>
        <end position="389"/>
    </location>
</feature>
<dbReference type="InterPro" id="IPR008334">
    <property type="entry name" value="5'-Nucleotdase_C"/>
</dbReference>
<evidence type="ECO:0008006" key="9">
    <source>
        <dbReference type="Google" id="ProtNLM"/>
    </source>
</evidence>
<evidence type="ECO:0000313" key="7">
    <source>
        <dbReference type="EMBL" id="CAE6468183.1"/>
    </source>
</evidence>
<evidence type="ECO:0000256" key="3">
    <source>
        <dbReference type="RuleBase" id="RU362119"/>
    </source>
</evidence>
<dbReference type="InterPro" id="IPR004843">
    <property type="entry name" value="Calcineurin-like_PHP"/>
</dbReference>
<dbReference type="GO" id="GO:0009166">
    <property type="term" value="P:nucleotide catabolic process"/>
    <property type="evidence" value="ECO:0007669"/>
    <property type="project" value="InterPro"/>
</dbReference>
<sequence>MNELAPDACVPGNHEFDYERSQFDQLIKFCNFPWVLSNARDKTASGDTLKGHVRYLLQDVVLDQQKLRIGIMGDTVSKIGRKASKTFELLDMKEECMKLAKELRENHKCDLVFALTHSLYSEDFELGKHANCYTVGDFNGKLEDKEGVDLILGGHNHEYFVGKGISKESVIEPKTVNFKGPLDDDDGLLPAANSRRHDYELRHRIIKSGTDFQDLSEIEIEVEDKPEGEVRKKVIKSVKVVRHHAPGPNNSGTVLGNWIADSMIRWYDTYRTDSMPELDRPVFIMTGGSIRSGADEIDSSKITKGDIVRLLPFNTPLVTLKMKGEDLRETLRCALRYTGRDKSGSFPVVSGIEVEWDSAQTDNQKRVKSVRLSPKDPEDKTNQEDEIKDGKEYDVLTHTYLYEGGDGLKPFETYSKAEKGYITDVPIYEALLRVINAISLMDAVALTDSPSHRDSMFNKLLEIIPDNTEDIDDAIVSQRIIDMMTEFAKSVKLPELDIPLEVDGRVTDKPTTG</sequence>
<keyword evidence="2" id="KW-0732">Signal</keyword>
<dbReference type="InterPro" id="IPR006179">
    <property type="entry name" value="5_nucleotidase/apyrase"/>
</dbReference>
<evidence type="ECO:0000259" key="6">
    <source>
        <dbReference type="Pfam" id="PF02872"/>
    </source>
</evidence>
<dbReference type="InterPro" id="IPR036907">
    <property type="entry name" value="5'-Nucleotdase_C_sf"/>
</dbReference>
<protein>
    <recommendedName>
        <fullName evidence="9">5'-nucleotidase</fullName>
    </recommendedName>
</protein>
<dbReference type="SUPFAM" id="SSF55816">
    <property type="entry name" value="5'-nucleotidase (syn. UDP-sugar hydrolase), C-terminal domain"/>
    <property type="match status" value="1"/>
</dbReference>
<evidence type="ECO:0000259" key="5">
    <source>
        <dbReference type="Pfam" id="PF00149"/>
    </source>
</evidence>
<dbReference type="PRINTS" id="PR01607">
    <property type="entry name" value="APYRASEFAMLY"/>
</dbReference>
<keyword evidence="3" id="KW-0547">Nucleotide-binding</keyword>
<keyword evidence="3" id="KW-0378">Hydrolase</keyword>
<evidence type="ECO:0000256" key="2">
    <source>
        <dbReference type="ARBA" id="ARBA00022729"/>
    </source>
</evidence>
<accession>A0A8H3GQZ8</accession>